<reference evidence="1 2" key="1">
    <citation type="submission" date="2014-04" db="EMBL/GenBank/DDBJ databases">
        <title>Evolutionary Origins and Diversification of the Mycorrhizal Mutualists.</title>
        <authorList>
            <consortium name="DOE Joint Genome Institute"/>
            <consortium name="Mycorrhizal Genomics Consortium"/>
            <person name="Kohler A."/>
            <person name="Kuo A."/>
            <person name="Nagy L.G."/>
            <person name="Floudas D."/>
            <person name="Copeland A."/>
            <person name="Barry K.W."/>
            <person name="Cichocki N."/>
            <person name="Veneault-Fourrey C."/>
            <person name="LaButti K."/>
            <person name="Lindquist E.A."/>
            <person name="Lipzen A."/>
            <person name="Lundell T."/>
            <person name="Morin E."/>
            <person name="Murat C."/>
            <person name="Riley R."/>
            <person name="Ohm R."/>
            <person name="Sun H."/>
            <person name="Tunlid A."/>
            <person name="Henrissat B."/>
            <person name="Grigoriev I.V."/>
            <person name="Hibbett D.S."/>
            <person name="Martin F."/>
        </authorList>
    </citation>
    <scope>NUCLEOTIDE SEQUENCE [LARGE SCALE GENOMIC DNA]</scope>
    <source>
        <strain evidence="1 2">FD-317 M1</strain>
    </source>
</reference>
<evidence type="ECO:0000313" key="2">
    <source>
        <dbReference type="Proteomes" id="UP000053593"/>
    </source>
</evidence>
<organism evidence="1 2">
    <name type="scientific">Collybiopsis luxurians FD-317 M1</name>
    <dbReference type="NCBI Taxonomy" id="944289"/>
    <lineage>
        <taxon>Eukaryota</taxon>
        <taxon>Fungi</taxon>
        <taxon>Dikarya</taxon>
        <taxon>Basidiomycota</taxon>
        <taxon>Agaricomycotina</taxon>
        <taxon>Agaricomycetes</taxon>
        <taxon>Agaricomycetidae</taxon>
        <taxon>Agaricales</taxon>
        <taxon>Marasmiineae</taxon>
        <taxon>Omphalotaceae</taxon>
        <taxon>Collybiopsis</taxon>
        <taxon>Collybiopsis luxurians</taxon>
    </lineage>
</organism>
<dbReference type="OrthoDB" id="2266637at2759"/>
<dbReference type="Proteomes" id="UP000053593">
    <property type="component" value="Unassembled WGS sequence"/>
</dbReference>
<gene>
    <name evidence="1" type="ORF">GYMLUDRAFT_175298</name>
</gene>
<sequence>MSYTPLITTCTRYSILPAISLNGVLYLDILTCSWTSKLFKEFISALLDNINPFPQQNSVIIMNNASTCHCEGIREMGFSAMKAWIQSNGDYPLGEMLNNNMCDLISLLWEAVFTAMSPQSIEGWFYHSGYVL</sequence>
<proteinExistence type="predicted"/>
<dbReference type="EMBL" id="KN834804">
    <property type="protein sequence ID" value="KIK55722.1"/>
    <property type="molecule type" value="Genomic_DNA"/>
</dbReference>
<accession>A0A0D0CCA3</accession>
<keyword evidence="2" id="KW-1185">Reference proteome</keyword>
<dbReference type="HOGENOM" id="CLU_056788_10_2_1"/>
<protein>
    <recommendedName>
        <fullName evidence="3">Tc1-like transposase DDE domain-containing protein</fullName>
    </recommendedName>
</protein>
<name>A0A0D0CCA3_9AGAR</name>
<evidence type="ECO:0008006" key="3">
    <source>
        <dbReference type="Google" id="ProtNLM"/>
    </source>
</evidence>
<evidence type="ECO:0000313" key="1">
    <source>
        <dbReference type="EMBL" id="KIK55722.1"/>
    </source>
</evidence>
<dbReference type="AlphaFoldDB" id="A0A0D0CCA3"/>